<keyword evidence="3" id="KW-1185">Reference proteome</keyword>
<dbReference type="AlphaFoldDB" id="A0A4Q2DNF8"/>
<evidence type="ECO:0000313" key="3">
    <source>
        <dbReference type="Proteomes" id="UP000290288"/>
    </source>
</evidence>
<dbReference type="Pfam" id="PF18885">
    <property type="entry name" value="DUF5648"/>
    <property type="match status" value="1"/>
</dbReference>
<accession>A0A4Q2DNF8</accession>
<reference evidence="2 3" key="1">
    <citation type="submission" date="2019-01" db="EMBL/GenBank/DDBJ databases">
        <title>Draft genome sequence of Psathyrella aberdarensis IHI B618.</title>
        <authorList>
            <person name="Buettner E."/>
            <person name="Kellner H."/>
        </authorList>
    </citation>
    <scope>NUCLEOTIDE SEQUENCE [LARGE SCALE GENOMIC DNA]</scope>
    <source>
        <strain evidence="2 3">IHI B618</strain>
    </source>
</reference>
<comment type="caution">
    <text evidence="2">The sequence shown here is derived from an EMBL/GenBank/DDBJ whole genome shotgun (WGS) entry which is preliminary data.</text>
</comment>
<name>A0A4Q2DNF8_9AGAR</name>
<dbReference type="OrthoDB" id="9971254at2759"/>
<dbReference type="EMBL" id="SDEE01000103">
    <property type="protein sequence ID" value="RXW21563.1"/>
    <property type="molecule type" value="Genomic_DNA"/>
</dbReference>
<evidence type="ECO:0000259" key="1">
    <source>
        <dbReference type="Pfam" id="PF18885"/>
    </source>
</evidence>
<evidence type="ECO:0000313" key="2">
    <source>
        <dbReference type="EMBL" id="RXW21563.1"/>
    </source>
</evidence>
<protein>
    <recommendedName>
        <fullName evidence="1">DUF5648 domain-containing protein</fullName>
    </recommendedName>
</protein>
<gene>
    <name evidence="2" type="ORF">EST38_g4292</name>
</gene>
<feature type="domain" description="DUF5648" evidence="1">
    <location>
        <begin position="1"/>
        <end position="135"/>
    </location>
</feature>
<proteinExistence type="predicted"/>
<sequence>MWNPDITDHFYTINVTEYEDYATKGYLRDGIAGYVFAEAQPNAEALFRLWNPEIGDHFYTRNVTERNHVLNTTKYKDGGVACYLYTGTAEAQSCGQPLYRLYSPGNTDHFYTGSQQEKERWMKHLNYTQDEGITGWFLPY</sequence>
<dbReference type="InterPro" id="IPR043708">
    <property type="entry name" value="DUF5648"/>
</dbReference>
<dbReference type="Proteomes" id="UP000290288">
    <property type="component" value="Unassembled WGS sequence"/>
</dbReference>
<organism evidence="2 3">
    <name type="scientific">Candolleomyces aberdarensis</name>
    <dbReference type="NCBI Taxonomy" id="2316362"/>
    <lineage>
        <taxon>Eukaryota</taxon>
        <taxon>Fungi</taxon>
        <taxon>Dikarya</taxon>
        <taxon>Basidiomycota</taxon>
        <taxon>Agaricomycotina</taxon>
        <taxon>Agaricomycetes</taxon>
        <taxon>Agaricomycetidae</taxon>
        <taxon>Agaricales</taxon>
        <taxon>Agaricineae</taxon>
        <taxon>Psathyrellaceae</taxon>
        <taxon>Candolleomyces</taxon>
    </lineage>
</organism>